<evidence type="ECO:0000313" key="1">
    <source>
        <dbReference type="EMBL" id="RNC99805.1"/>
    </source>
</evidence>
<proteinExistence type="predicted"/>
<dbReference type="OrthoDB" id="2941217at2"/>
<gene>
    <name evidence="1" type="ORF">EC501_06770</name>
</gene>
<keyword evidence="2" id="KW-1185">Reference proteome</keyword>
<evidence type="ECO:0000313" key="2">
    <source>
        <dbReference type="Proteomes" id="UP000279909"/>
    </source>
</evidence>
<sequence length="243" mass="27532">MRKLLKKVGVFVMGISILSLLGCSDVNEKTAKVIEEKLSKKYNESFEVQYIGERWGTKSNDTVTTYVKALDSNILFTAEMDTSENIVENYPDMLLMNKFASVFNKAIEGQGLDASSWIRIHPKQSVEITKDMTIEDYLEKSKSEYVHVEIVMKNDESITAEKLKTIVQQSYNQFNGPSISATYWLFNDDEYKKVNETLAKVVNIVPSDLESYDYDSTVFVELTENGFVESDEEINNSLGGGTN</sequence>
<organism evidence="1 2">
    <name type="scientific">Lysinibacillus halotolerans</name>
    <dbReference type="NCBI Taxonomy" id="1368476"/>
    <lineage>
        <taxon>Bacteria</taxon>
        <taxon>Bacillati</taxon>
        <taxon>Bacillota</taxon>
        <taxon>Bacilli</taxon>
        <taxon>Bacillales</taxon>
        <taxon>Bacillaceae</taxon>
        <taxon>Lysinibacillus</taxon>
    </lineage>
</organism>
<comment type="caution">
    <text evidence="1">The sequence shown here is derived from an EMBL/GenBank/DDBJ whole genome shotgun (WGS) entry which is preliminary data.</text>
</comment>
<reference evidence="1 2" key="1">
    <citation type="journal article" date="2014" name="Int. J. Syst. Evol. Microbiol.">
        <title>Lysinibacillus halotolerans sp. nov., isolated from saline-alkaline soil.</title>
        <authorList>
            <person name="Kong D."/>
            <person name="Wang Y."/>
            <person name="Zhao B."/>
            <person name="Li Y."/>
            <person name="Song J."/>
            <person name="Zhai Y."/>
            <person name="Zhang C."/>
            <person name="Wang H."/>
            <person name="Chen X."/>
            <person name="Zhao B."/>
            <person name="Ruan Z."/>
        </authorList>
    </citation>
    <scope>NUCLEOTIDE SEQUENCE [LARGE SCALE GENOMIC DNA]</scope>
    <source>
        <strain evidence="1 2">MCCC 1A12703</strain>
    </source>
</reference>
<dbReference type="Proteomes" id="UP000279909">
    <property type="component" value="Unassembled WGS sequence"/>
</dbReference>
<name>A0A3M8HBG5_9BACI</name>
<dbReference type="RefSeq" id="WP_122971536.1">
    <property type="nucleotide sequence ID" value="NZ_RHLQ01000012.1"/>
</dbReference>
<evidence type="ECO:0008006" key="3">
    <source>
        <dbReference type="Google" id="ProtNLM"/>
    </source>
</evidence>
<dbReference type="PROSITE" id="PS51257">
    <property type="entry name" value="PROKAR_LIPOPROTEIN"/>
    <property type="match status" value="1"/>
</dbReference>
<accession>A0A3M8HBG5</accession>
<dbReference type="EMBL" id="RHLQ01000012">
    <property type="protein sequence ID" value="RNC99805.1"/>
    <property type="molecule type" value="Genomic_DNA"/>
</dbReference>
<protein>
    <recommendedName>
        <fullName evidence="3">Lipoprotein</fullName>
    </recommendedName>
</protein>
<dbReference type="AlphaFoldDB" id="A0A3M8HBG5"/>